<sequence length="155" mass="16797">MRYTAVTVSGNLRALPLYTLAYYEIYCGHCLGQPEGSATVYNKTLTYFEIYCGHCLGQPEGSATGRICEDMLRKLSLNNNFPTVSNIILHFCVSFLMQTIYFIGDENSSEEGIVAGSSHHHDDIVPLDGPINAGEDAPPSGEAVLEDDDDIGGVA</sequence>
<evidence type="ECO:0000313" key="2">
    <source>
        <dbReference type="Proteomes" id="UP000504629"/>
    </source>
</evidence>
<dbReference type="AlphaFoldDB" id="A0A6J2KP38"/>
<accession>A0A6J2KP38</accession>
<dbReference type="Proteomes" id="UP000504629">
    <property type="component" value="Unplaced"/>
</dbReference>
<gene>
    <name evidence="3" type="primary">LOC114252444</name>
</gene>
<feature type="region of interest" description="Disordered" evidence="1">
    <location>
        <begin position="125"/>
        <end position="155"/>
    </location>
</feature>
<keyword evidence="2" id="KW-1185">Reference proteome</keyword>
<dbReference type="KEGG" id="bman:114252444"/>
<dbReference type="RefSeq" id="XP_028042722.1">
    <property type="nucleotide sequence ID" value="XM_028186921.1"/>
</dbReference>
<feature type="compositionally biased region" description="Acidic residues" evidence="1">
    <location>
        <begin position="144"/>
        <end position="155"/>
    </location>
</feature>
<name>A0A6J2KP38_BOMMA</name>
<organism evidence="2 3">
    <name type="scientific">Bombyx mandarina</name>
    <name type="common">Wild silk moth</name>
    <name type="synonym">Wild silkworm</name>
    <dbReference type="NCBI Taxonomy" id="7092"/>
    <lineage>
        <taxon>Eukaryota</taxon>
        <taxon>Metazoa</taxon>
        <taxon>Ecdysozoa</taxon>
        <taxon>Arthropoda</taxon>
        <taxon>Hexapoda</taxon>
        <taxon>Insecta</taxon>
        <taxon>Pterygota</taxon>
        <taxon>Neoptera</taxon>
        <taxon>Endopterygota</taxon>
        <taxon>Lepidoptera</taxon>
        <taxon>Glossata</taxon>
        <taxon>Ditrysia</taxon>
        <taxon>Bombycoidea</taxon>
        <taxon>Bombycidae</taxon>
        <taxon>Bombycinae</taxon>
        <taxon>Bombyx</taxon>
    </lineage>
</organism>
<dbReference type="GeneID" id="114252444"/>
<proteinExistence type="predicted"/>
<evidence type="ECO:0000256" key="1">
    <source>
        <dbReference type="SAM" id="MobiDB-lite"/>
    </source>
</evidence>
<evidence type="ECO:0000313" key="3">
    <source>
        <dbReference type="RefSeq" id="XP_028042722.1"/>
    </source>
</evidence>
<reference evidence="3" key="1">
    <citation type="submission" date="2025-08" db="UniProtKB">
        <authorList>
            <consortium name="RefSeq"/>
        </authorList>
    </citation>
    <scope>IDENTIFICATION</scope>
    <source>
        <tissue evidence="3">Silk gland</tissue>
    </source>
</reference>
<protein>
    <submittedName>
        <fullName evidence="3">Uncharacterized protein LOC114252444</fullName>
    </submittedName>
</protein>